<keyword evidence="2 4" id="KW-0238">DNA-binding</keyword>
<evidence type="ECO:0000256" key="4">
    <source>
        <dbReference type="PROSITE-ProRule" id="PRU00335"/>
    </source>
</evidence>
<evidence type="ECO:0000313" key="7">
    <source>
        <dbReference type="Proteomes" id="UP001236652"/>
    </source>
</evidence>
<dbReference type="Gene3D" id="1.10.357.10">
    <property type="entry name" value="Tetracycline Repressor, domain 2"/>
    <property type="match status" value="1"/>
</dbReference>
<dbReference type="InterPro" id="IPR023772">
    <property type="entry name" value="DNA-bd_HTH_TetR-type_CS"/>
</dbReference>
<protein>
    <submittedName>
        <fullName evidence="6">TetR/AcrR family transcriptional regulator</fullName>
    </submittedName>
</protein>
<dbReference type="Proteomes" id="UP001236652">
    <property type="component" value="Chromosome"/>
</dbReference>
<organism evidence="6 7">
    <name type="scientific">Pontibacillus chungwhensis</name>
    <dbReference type="NCBI Taxonomy" id="265426"/>
    <lineage>
        <taxon>Bacteria</taxon>
        <taxon>Bacillati</taxon>
        <taxon>Bacillota</taxon>
        <taxon>Bacilli</taxon>
        <taxon>Bacillales</taxon>
        <taxon>Bacillaceae</taxon>
        <taxon>Pontibacillus</taxon>
    </lineage>
</organism>
<dbReference type="SUPFAM" id="SSF48498">
    <property type="entry name" value="Tetracyclin repressor-like, C-terminal domain"/>
    <property type="match status" value="1"/>
</dbReference>
<dbReference type="EMBL" id="CP126446">
    <property type="protein sequence ID" value="WIF96736.1"/>
    <property type="molecule type" value="Genomic_DNA"/>
</dbReference>
<evidence type="ECO:0000256" key="1">
    <source>
        <dbReference type="ARBA" id="ARBA00023015"/>
    </source>
</evidence>
<dbReference type="InterPro" id="IPR009057">
    <property type="entry name" value="Homeodomain-like_sf"/>
</dbReference>
<feature type="DNA-binding region" description="H-T-H motif" evidence="4">
    <location>
        <begin position="28"/>
        <end position="47"/>
    </location>
</feature>
<dbReference type="PROSITE" id="PS50977">
    <property type="entry name" value="HTH_TETR_2"/>
    <property type="match status" value="1"/>
</dbReference>
<evidence type="ECO:0000256" key="2">
    <source>
        <dbReference type="ARBA" id="ARBA00023125"/>
    </source>
</evidence>
<dbReference type="RefSeq" id="WP_231417002.1">
    <property type="nucleotide sequence ID" value="NZ_CP126446.1"/>
</dbReference>
<dbReference type="Pfam" id="PF00440">
    <property type="entry name" value="TetR_N"/>
    <property type="match status" value="1"/>
</dbReference>
<evidence type="ECO:0000259" key="5">
    <source>
        <dbReference type="PROSITE" id="PS50977"/>
    </source>
</evidence>
<accession>A0ABY8UVF5</accession>
<dbReference type="PANTHER" id="PTHR47506">
    <property type="entry name" value="TRANSCRIPTIONAL REGULATORY PROTEIN"/>
    <property type="match status" value="1"/>
</dbReference>
<evidence type="ECO:0000256" key="3">
    <source>
        <dbReference type="ARBA" id="ARBA00023163"/>
    </source>
</evidence>
<evidence type="ECO:0000313" key="6">
    <source>
        <dbReference type="EMBL" id="WIF96736.1"/>
    </source>
</evidence>
<dbReference type="Gene3D" id="1.10.10.60">
    <property type="entry name" value="Homeodomain-like"/>
    <property type="match status" value="1"/>
</dbReference>
<dbReference type="SUPFAM" id="SSF46689">
    <property type="entry name" value="Homeodomain-like"/>
    <property type="match status" value="1"/>
</dbReference>
<gene>
    <name evidence="6" type="ORF">QNI29_13360</name>
</gene>
<name>A0ABY8UVF5_9BACI</name>
<keyword evidence="3" id="KW-0804">Transcription</keyword>
<dbReference type="PRINTS" id="PR00455">
    <property type="entry name" value="HTHTETR"/>
</dbReference>
<dbReference type="PROSITE" id="PS01081">
    <property type="entry name" value="HTH_TETR_1"/>
    <property type="match status" value="1"/>
</dbReference>
<feature type="domain" description="HTH tetR-type" evidence="5">
    <location>
        <begin position="5"/>
        <end position="65"/>
    </location>
</feature>
<keyword evidence="1" id="KW-0805">Transcription regulation</keyword>
<dbReference type="PANTHER" id="PTHR47506:SF6">
    <property type="entry name" value="HTH-TYPE TRANSCRIPTIONAL REPRESSOR NEMR"/>
    <property type="match status" value="1"/>
</dbReference>
<sequence>MEQKEENKKKIAEKSLEAFKDHGYHGTSMNIISSYTGLSKGGVYAYFYSKEDLFIFILEYILNQKPYYLSQVNHEQSAYSQLLEQWKSIIFSWEKLDYVSTKLTFEFWLESSKKPEYREKLLESYSVTEQYFTDIIDLGKRNNEFDPQVDSNTMAQIFWSYVDGQVQFWVARNYQPTLGELNRLYNQLKLLVKGMRAHD</sequence>
<proteinExistence type="predicted"/>
<dbReference type="InterPro" id="IPR041612">
    <property type="entry name" value="YfiR_C"/>
</dbReference>
<keyword evidence="7" id="KW-1185">Reference proteome</keyword>
<dbReference type="Pfam" id="PF17922">
    <property type="entry name" value="TetR_C_17"/>
    <property type="match status" value="1"/>
</dbReference>
<dbReference type="InterPro" id="IPR001647">
    <property type="entry name" value="HTH_TetR"/>
</dbReference>
<reference evidence="6 7" key="1">
    <citation type="submission" date="2023-05" db="EMBL/GenBank/DDBJ databases">
        <title>Comparative genomics reveals the evidence of polycyclic aromatic hydrocarbons degradation in moderately halophilic genus Pontibacillus.</title>
        <authorList>
            <person name="Yang H."/>
            <person name="Qian Z."/>
        </authorList>
    </citation>
    <scope>NUCLEOTIDE SEQUENCE [LARGE SCALE GENOMIC DNA]</scope>
    <source>
        <strain evidence="7">HN14</strain>
    </source>
</reference>
<dbReference type="InterPro" id="IPR036271">
    <property type="entry name" value="Tet_transcr_reg_TetR-rel_C_sf"/>
</dbReference>